<organism evidence="7 8">
    <name type="scientific">Diceros bicornis minor</name>
    <name type="common">South-central black rhinoceros</name>
    <dbReference type="NCBI Taxonomy" id="77932"/>
    <lineage>
        <taxon>Eukaryota</taxon>
        <taxon>Metazoa</taxon>
        <taxon>Chordata</taxon>
        <taxon>Craniata</taxon>
        <taxon>Vertebrata</taxon>
        <taxon>Euteleostomi</taxon>
        <taxon>Mammalia</taxon>
        <taxon>Eutheria</taxon>
        <taxon>Laurasiatheria</taxon>
        <taxon>Perissodactyla</taxon>
        <taxon>Rhinocerotidae</taxon>
        <taxon>Diceros</taxon>
    </lineage>
</organism>
<evidence type="ECO:0000256" key="4">
    <source>
        <dbReference type="ARBA" id="ARBA00022989"/>
    </source>
</evidence>
<dbReference type="SUPFAM" id="SSF161070">
    <property type="entry name" value="SNF-like"/>
    <property type="match status" value="1"/>
</dbReference>
<evidence type="ECO:0000313" key="7">
    <source>
        <dbReference type="EMBL" id="KAF5925931.1"/>
    </source>
</evidence>
<dbReference type="PANTHER" id="PTHR11616">
    <property type="entry name" value="SODIUM/CHLORIDE DEPENDENT TRANSPORTER"/>
    <property type="match status" value="1"/>
</dbReference>
<protein>
    <submittedName>
        <fullName evidence="7">Uncharacterized protein</fullName>
    </submittedName>
</protein>
<dbReference type="GO" id="GO:0005886">
    <property type="term" value="C:plasma membrane"/>
    <property type="evidence" value="ECO:0007669"/>
    <property type="project" value="TreeGrafter"/>
</dbReference>
<name>A0A7J7FD90_DICBM</name>
<evidence type="ECO:0000313" key="8">
    <source>
        <dbReference type="Proteomes" id="UP000551758"/>
    </source>
</evidence>
<feature type="transmembrane region" description="Helical" evidence="6">
    <location>
        <begin position="151"/>
        <end position="176"/>
    </location>
</feature>
<keyword evidence="2" id="KW-0813">Transport</keyword>
<feature type="transmembrane region" description="Helical" evidence="6">
    <location>
        <begin position="122"/>
        <end position="139"/>
    </location>
</feature>
<dbReference type="InterPro" id="IPR000175">
    <property type="entry name" value="Na/ntran_symport"/>
</dbReference>
<dbReference type="PANTHER" id="PTHR11616:SF327">
    <property type="entry name" value="ORPHAN SODIUM- AND CHLORIDE-DEPENDENT NEUROTRANSMITTER TRANSPORTER NTT5"/>
    <property type="match status" value="1"/>
</dbReference>
<evidence type="ECO:0000256" key="2">
    <source>
        <dbReference type="ARBA" id="ARBA00022448"/>
    </source>
</evidence>
<dbReference type="EMBL" id="JACDTQ010000810">
    <property type="protein sequence ID" value="KAF5925931.1"/>
    <property type="molecule type" value="Genomic_DNA"/>
</dbReference>
<comment type="subcellular location">
    <subcellularLocation>
        <location evidence="1">Membrane</location>
        <topology evidence="1">Multi-pass membrane protein</topology>
    </subcellularLocation>
</comment>
<keyword evidence="5 6" id="KW-0472">Membrane</keyword>
<evidence type="ECO:0000256" key="6">
    <source>
        <dbReference type="SAM" id="Phobius"/>
    </source>
</evidence>
<keyword evidence="3 6" id="KW-0812">Transmembrane</keyword>
<dbReference type="Proteomes" id="UP000551758">
    <property type="component" value="Unassembled WGS sequence"/>
</dbReference>
<keyword evidence="4 6" id="KW-1133">Transmembrane helix</keyword>
<dbReference type="PROSITE" id="PS50267">
    <property type="entry name" value="NA_NEUROTRAN_SYMP_3"/>
    <property type="match status" value="1"/>
</dbReference>
<keyword evidence="8" id="KW-1185">Reference proteome</keyword>
<dbReference type="InterPro" id="IPR037272">
    <property type="entry name" value="SNS_sf"/>
</dbReference>
<accession>A0A7J7FD90</accession>
<dbReference type="AlphaFoldDB" id="A0A7J7FD90"/>
<dbReference type="GO" id="GO:0006865">
    <property type="term" value="P:amino acid transport"/>
    <property type="evidence" value="ECO:0007669"/>
    <property type="project" value="TreeGrafter"/>
</dbReference>
<feature type="transmembrane region" description="Helical" evidence="6">
    <location>
        <begin position="240"/>
        <end position="267"/>
    </location>
</feature>
<dbReference type="PRINTS" id="PR00176">
    <property type="entry name" value="NANEUSMPORT"/>
</dbReference>
<reference evidence="7 8" key="1">
    <citation type="journal article" date="2020" name="Mol. Biol. Evol.">
        <title>Interspecific Gene Flow and the Evolution of Specialization in Black and White Rhinoceros.</title>
        <authorList>
            <person name="Moodley Y."/>
            <person name="Westbury M.V."/>
            <person name="Russo I.M."/>
            <person name="Gopalakrishnan S."/>
            <person name="Rakotoarivelo A."/>
            <person name="Olsen R.A."/>
            <person name="Prost S."/>
            <person name="Tunstall T."/>
            <person name="Ryder O.A."/>
            <person name="Dalen L."/>
            <person name="Bruford M.W."/>
        </authorList>
    </citation>
    <scope>NUCLEOTIDE SEQUENCE [LARGE SCALE GENOMIC DNA]</scope>
    <source>
        <strain evidence="7">SBR-YM</strain>
        <tissue evidence="7">Skin</tissue>
    </source>
</reference>
<gene>
    <name evidence="7" type="ORF">HPG69_000422</name>
</gene>
<evidence type="ECO:0000256" key="3">
    <source>
        <dbReference type="ARBA" id="ARBA00022692"/>
    </source>
</evidence>
<feature type="transmembrane region" description="Helical" evidence="6">
    <location>
        <begin position="197"/>
        <end position="220"/>
    </location>
</feature>
<sequence>MKLVTLGKLPSEAQPPPNLLDNPTSIFTSWLNSLPQPIKSMVLSHVPECNLEKQFLKVKEAPGFAFLAFIESMSFIPGSVFWSILSFLMLLTIELSTMIGIMQGIITPLQDTFSCFRKYTKLLTVIVFVLMFLCGLFFIRPPGIYCFTLLVQYWTVLPIIIIVIFENMAVAWAYGARSFLADLATLWDHPISPIIRWLWCCLSPVILLVLLVTTVIHLSLKTVTYVAWNSSTSKEVLRQYPSWVLLAMIALFIIVILPIPTYFVYCLTHRIPFKAMSWARPLISSKSLPLSIQLTPH</sequence>
<feature type="transmembrane region" description="Helical" evidence="6">
    <location>
        <begin position="80"/>
        <end position="101"/>
    </location>
</feature>
<evidence type="ECO:0000256" key="1">
    <source>
        <dbReference type="ARBA" id="ARBA00004141"/>
    </source>
</evidence>
<dbReference type="Pfam" id="PF00209">
    <property type="entry name" value="SNF"/>
    <property type="match status" value="1"/>
</dbReference>
<comment type="caution">
    <text evidence="7">The sequence shown here is derived from an EMBL/GenBank/DDBJ whole genome shotgun (WGS) entry which is preliminary data.</text>
</comment>
<proteinExistence type="predicted"/>
<dbReference type="GO" id="GO:0035725">
    <property type="term" value="P:sodium ion transmembrane transport"/>
    <property type="evidence" value="ECO:0007669"/>
    <property type="project" value="TreeGrafter"/>
</dbReference>
<evidence type="ECO:0000256" key="5">
    <source>
        <dbReference type="ARBA" id="ARBA00023136"/>
    </source>
</evidence>